<evidence type="ECO:0000259" key="2">
    <source>
        <dbReference type="Pfam" id="PF04982"/>
    </source>
</evidence>
<feature type="transmembrane region" description="Helical" evidence="1">
    <location>
        <begin position="96"/>
        <end position="124"/>
    </location>
</feature>
<keyword evidence="1" id="KW-0472">Membrane</keyword>
<keyword evidence="1" id="KW-1133">Transmembrane helix</keyword>
<keyword evidence="4" id="KW-1185">Reference proteome</keyword>
<dbReference type="EMBL" id="JBHSXX010000001">
    <property type="protein sequence ID" value="MFC6870208.1"/>
    <property type="molecule type" value="Genomic_DNA"/>
</dbReference>
<feature type="domain" description="HPP transmembrane region" evidence="2">
    <location>
        <begin position="27"/>
        <end position="149"/>
    </location>
</feature>
<dbReference type="Proteomes" id="UP001596337">
    <property type="component" value="Unassembled WGS sequence"/>
</dbReference>
<feature type="transmembrane region" description="Helical" evidence="1">
    <location>
        <begin position="69"/>
        <end position="90"/>
    </location>
</feature>
<organism evidence="3 4">
    <name type="scientific">Haloechinothrix salitolerans</name>
    <dbReference type="NCBI Taxonomy" id="926830"/>
    <lineage>
        <taxon>Bacteria</taxon>
        <taxon>Bacillati</taxon>
        <taxon>Actinomycetota</taxon>
        <taxon>Actinomycetes</taxon>
        <taxon>Pseudonocardiales</taxon>
        <taxon>Pseudonocardiaceae</taxon>
        <taxon>Haloechinothrix</taxon>
    </lineage>
</organism>
<feature type="transmembrane region" description="Helical" evidence="1">
    <location>
        <begin position="131"/>
        <end position="148"/>
    </location>
</feature>
<reference evidence="4" key="1">
    <citation type="journal article" date="2019" name="Int. J. Syst. Evol. Microbiol.">
        <title>The Global Catalogue of Microorganisms (GCM) 10K type strain sequencing project: providing services to taxonomists for standard genome sequencing and annotation.</title>
        <authorList>
            <consortium name="The Broad Institute Genomics Platform"/>
            <consortium name="The Broad Institute Genome Sequencing Center for Infectious Disease"/>
            <person name="Wu L."/>
            <person name="Ma J."/>
        </authorList>
    </citation>
    <scope>NUCLEOTIDE SEQUENCE [LARGE SCALE GENOMIC DNA]</scope>
    <source>
        <strain evidence="4">KCTC 32255</strain>
    </source>
</reference>
<feature type="transmembrane region" description="Helical" evidence="1">
    <location>
        <begin position="16"/>
        <end position="35"/>
    </location>
</feature>
<sequence length="186" mass="19880">MRHQRRRPALGWRDRPGVVGALLILPALLGVLELLSVHTQLKFLLIPPLASIGYRIFRAPHAAATRARSVILAPTLGSLCGLLLSTWSGLTTLSTALAVAAGILIVEAVAADAPPTLAITLLALFGTDPDWTYPLSVLVATTSLYVVFLGWRWLAFPSASGTAAGISGRWRSISSQRRRRAARAGR</sequence>
<dbReference type="Pfam" id="PF04982">
    <property type="entry name" value="TM_HPP"/>
    <property type="match status" value="1"/>
</dbReference>
<gene>
    <name evidence="3" type="ORF">ACFQGD_24020</name>
</gene>
<evidence type="ECO:0000256" key="1">
    <source>
        <dbReference type="SAM" id="Phobius"/>
    </source>
</evidence>
<keyword evidence="1" id="KW-0812">Transmembrane</keyword>
<evidence type="ECO:0000313" key="4">
    <source>
        <dbReference type="Proteomes" id="UP001596337"/>
    </source>
</evidence>
<evidence type="ECO:0000313" key="3">
    <source>
        <dbReference type="EMBL" id="MFC6870208.1"/>
    </source>
</evidence>
<name>A0ABW2C4X9_9PSEU</name>
<accession>A0ABW2C4X9</accession>
<comment type="caution">
    <text evidence="3">The sequence shown here is derived from an EMBL/GenBank/DDBJ whole genome shotgun (WGS) entry which is preliminary data.</text>
</comment>
<dbReference type="RefSeq" id="WP_345400200.1">
    <property type="nucleotide sequence ID" value="NZ_BAABLA010000098.1"/>
</dbReference>
<proteinExistence type="predicted"/>
<dbReference type="InterPro" id="IPR058581">
    <property type="entry name" value="TM_HPP"/>
</dbReference>
<protein>
    <submittedName>
        <fullName evidence="3">HPP family protein</fullName>
    </submittedName>
</protein>